<accession>A0A2P4SA45</accession>
<gene>
    <name evidence="1" type="ORF">CIB84_015261</name>
</gene>
<protein>
    <submittedName>
        <fullName evidence="1">Uncharacterized protein</fullName>
    </submittedName>
</protein>
<name>A0A2P4SA45_BAMTH</name>
<dbReference type="Proteomes" id="UP000237246">
    <property type="component" value="Unassembled WGS sequence"/>
</dbReference>
<sequence>MSELRSEVVLRQRAENVWSVLVWGLWREQKQI</sequence>
<organism evidence="1 2">
    <name type="scientific">Bambusicola thoracicus</name>
    <name type="common">Chinese bamboo-partridge</name>
    <name type="synonym">Perdix thoracica</name>
    <dbReference type="NCBI Taxonomy" id="9083"/>
    <lineage>
        <taxon>Eukaryota</taxon>
        <taxon>Metazoa</taxon>
        <taxon>Chordata</taxon>
        <taxon>Craniata</taxon>
        <taxon>Vertebrata</taxon>
        <taxon>Euteleostomi</taxon>
        <taxon>Archelosauria</taxon>
        <taxon>Archosauria</taxon>
        <taxon>Dinosauria</taxon>
        <taxon>Saurischia</taxon>
        <taxon>Theropoda</taxon>
        <taxon>Coelurosauria</taxon>
        <taxon>Aves</taxon>
        <taxon>Neognathae</taxon>
        <taxon>Galloanserae</taxon>
        <taxon>Galliformes</taxon>
        <taxon>Phasianidae</taxon>
        <taxon>Perdicinae</taxon>
        <taxon>Bambusicola</taxon>
    </lineage>
</organism>
<proteinExistence type="predicted"/>
<keyword evidence="2" id="KW-1185">Reference proteome</keyword>
<reference evidence="1 2" key="1">
    <citation type="submission" date="2018-01" db="EMBL/GenBank/DDBJ databases">
        <title>Comparison of the Chinese Bamboo Partridge and Red Junglefowl genome sequences highlights the importance of demography in genome evolution.</title>
        <authorList>
            <person name="Tiley G.P."/>
            <person name="Kimball R.T."/>
            <person name="Braun E.L."/>
            <person name="Burleigh J.G."/>
        </authorList>
    </citation>
    <scope>NUCLEOTIDE SEQUENCE [LARGE SCALE GENOMIC DNA]</scope>
    <source>
        <strain evidence="1">RTK389</strain>
        <tissue evidence="1">Blood</tissue>
    </source>
</reference>
<evidence type="ECO:0000313" key="2">
    <source>
        <dbReference type="Proteomes" id="UP000237246"/>
    </source>
</evidence>
<evidence type="ECO:0000313" key="1">
    <source>
        <dbReference type="EMBL" id="POI20992.1"/>
    </source>
</evidence>
<dbReference type="EMBL" id="PPHD01075046">
    <property type="protein sequence ID" value="POI20992.1"/>
    <property type="molecule type" value="Genomic_DNA"/>
</dbReference>
<comment type="caution">
    <text evidence="1">The sequence shown here is derived from an EMBL/GenBank/DDBJ whole genome shotgun (WGS) entry which is preliminary data.</text>
</comment>
<dbReference type="AlphaFoldDB" id="A0A2P4SA45"/>